<comment type="subcellular location">
    <subcellularLocation>
        <location evidence="1">Cytoplasm</location>
    </subcellularLocation>
</comment>
<dbReference type="GO" id="GO:0003677">
    <property type="term" value="F:DNA binding"/>
    <property type="evidence" value="ECO:0007669"/>
    <property type="project" value="UniProtKB-KW"/>
</dbReference>
<organism evidence="15 16">
    <name type="scientific">Aestuariivirga litoralis</name>
    <dbReference type="NCBI Taxonomy" id="2650924"/>
    <lineage>
        <taxon>Bacteria</taxon>
        <taxon>Pseudomonadati</taxon>
        <taxon>Pseudomonadota</taxon>
        <taxon>Alphaproteobacteria</taxon>
        <taxon>Hyphomicrobiales</taxon>
        <taxon>Aestuariivirgaceae</taxon>
        <taxon>Aestuariivirga</taxon>
    </lineage>
</organism>
<keyword evidence="8" id="KW-0238">DNA-binding</keyword>
<comment type="subunit">
    <text evidence="3">Homodimer.</text>
</comment>
<dbReference type="GO" id="GO:0046983">
    <property type="term" value="F:protein dimerization activity"/>
    <property type="evidence" value="ECO:0007669"/>
    <property type="project" value="InterPro"/>
</dbReference>
<keyword evidence="16" id="KW-1185">Reference proteome</keyword>
<dbReference type="Proteomes" id="UP000248795">
    <property type="component" value="Unassembled WGS sequence"/>
</dbReference>
<dbReference type="Gene3D" id="1.10.10.10">
    <property type="entry name" value="Winged helix-like DNA-binding domain superfamily/Winged helix DNA-binding domain"/>
    <property type="match status" value="1"/>
</dbReference>
<dbReference type="NCBIfam" id="NF008273">
    <property type="entry name" value="PRK11050.1"/>
    <property type="match status" value="1"/>
</dbReference>
<evidence type="ECO:0000256" key="7">
    <source>
        <dbReference type="ARBA" id="ARBA00023015"/>
    </source>
</evidence>
<evidence type="ECO:0000256" key="13">
    <source>
        <dbReference type="ARBA" id="ARBA00032593"/>
    </source>
</evidence>
<protein>
    <recommendedName>
        <fullName evidence="4">Transcriptional regulator MntR</fullName>
    </recommendedName>
    <alternativeName>
        <fullName evidence="13">Manganese transport regulator</fullName>
    </alternativeName>
</protein>
<comment type="function">
    <text evidence="12">In the presence of manganese, represses expression of mntH and mntS. Up-regulates expression of mntP.</text>
</comment>
<accession>A0A2W2ASM2</accession>
<dbReference type="GO" id="GO:0005737">
    <property type="term" value="C:cytoplasm"/>
    <property type="evidence" value="ECO:0007669"/>
    <property type="project" value="UniProtKB-SubCell"/>
</dbReference>
<keyword evidence="6" id="KW-0678">Repressor</keyword>
<dbReference type="RefSeq" id="WP_111195653.1">
    <property type="nucleotide sequence ID" value="NZ_QKVK01000001.1"/>
</dbReference>
<reference evidence="16" key="1">
    <citation type="submission" date="2018-06" db="EMBL/GenBank/DDBJ databases">
        <title>Aestuariibacter litoralis strain KCTC 52945T.</title>
        <authorList>
            <person name="Li X."/>
            <person name="Salam N."/>
            <person name="Li J.-L."/>
            <person name="Chen Y.-M."/>
            <person name="Yang Z.-W."/>
            <person name="Zhang L.-Y."/>
            <person name="Han M.-X."/>
            <person name="Xiao M."/>
            <person name="Li W.-J."/>
        </authorList>
    </citation>
    <scope>NUCLEOTIDE SEQUENCE [LARGE SCALE GENOMIC DNA]</scope>
    <source>
        <strain evidence="16">KCTC 52945</strain>
    </source>
</reference>
<dbReference type="EMBL" id="QKVK01000001">
    <property type="protein sequence ID" value="PZF78325.1"/>
    <property type="molecule type" value="Genomic_DNA"/>
</dbReference>
<evidence type="ECO:0000259" key="14">
    <source>
        <dbReference type="PROSITE" id="PS50944"/>
    </source>
</evidence>
<evidence type="ECO:0000256" key="5">
    <source>
        <dbReference type="ARBA" id="ARBA00022490"/>
    </source>
</evidence>
<dbReference type="SUPFAM" id="SSF46785">
    <property type="entry name" value="Winged helix' DNA-binding domain"/>
    <property type="match status" value="1"/>
</dbReference>
<dbReference type="PANTHER" id="PTHR33238:SF11">
    <property type="entry name" value="TRANSCRIPTIONAL REGULATOR MNTR"/>
    <property type="match status" value="1"/>
</dbReference>
<dbReference type="Pfam" id="PF01325">
    <property type="entry name" value="Fe_dep_repress"/>
    <property type="match status" value="1"/>
</dbReference>
<evidence type="ECO:0000313" key="15">
    <source>
        <dbReference type="EMBL" id="PZF78325.1"/>
    </source>
</evidence>
<dbReference type="InterPro" id="IPR050536">
    <property type="entry name" value="DtxR_MntR_Metal-Reg"/>
</dbReference>
<dbReference type="InterPro" id="IPR036390">
    <property type="entry name" value="WH_DNA-bd_sf"/>
</dbReference>
<dbReference type="InterPro" id="IPR022689">
    <property type="entry name" value="Iron_dep_repressor"/>
</dbReference>
<dbReference type="SMART" id="SM00529">
    <property type="entry name" value="HTH_DTXR"/>
    <property type="match status" value="1"/>
</dbReference>
<dbReference type="InterPro" id="IPR022687">
    <property type="entry name" value="HTH_DTXR"/>
</dbReference>
<dbReference type="Gene3D" id="1.10.60.10">
    <property type="entry name" value="Iron dependent repressor, metal binding and dimerisation domain"/>
    <property type="match status" value="1"/>
</dbReference>
<keyword evidence="9" id="KW-0010">Activator</keyword>
<evidence type="ECO:0000256" key="3">
    <source>
        <dbReference type="ARBA" id="ARBA00011738"/>
    </source>
</evidence>
<evidence type="ECO:0000256" key="11">
    <source>
        <dbReference type="ARBA" id="ARBA00023211"/>
    </source>
</evidence>
<dbReference type="GO" id="GO:0003700">
    <property type="term" value="F:DNA-binding transcription factor activity"/>
    <property type="evidence" value="ECO:0007669"/>
    <property type="project" value="InterPro"/>
</dbReference>
<keyword evidence="7" id="KW-0805">Transcription regulation</keyword>
<evidence type="ECO:0000256" key="6">
    <source>
        <dbReference type="ARBA" id="ARBA00022491"/>
    </source>
</evidence>
<dbReference type="InterPro" id="IPR036388">
    <property type="entry name" value="WH-like_DNA-bd_sf"/>
</dbReference>
<evidence type="ECO:0000256" key="2">
    <source>
        <dbReference type="ARBA" id="ARBA00007871"/>
    </source>
</evidence>
<evidence type="ECO:0000256" key="12">
    <source>
        <dbReference type="ARBA" id="ARBA00025185"/>
    </source>
</evidence>
<dbReference type="SUPFAM" id="SSF47979">
    <property type="entry name" value="Iron-dependent repressor protein, dimerization domain"/>
    <property type="match status" value="1"/>
</dbReference>
<dbReference type="InterPro" id="IPR001367">
    <property type="entry name" value="Fe_dep_repressor"/>
</dbReference>
<dbReference type="AlphaFoldDB" id="A0A2W2ASM2"/>
<dbReference type="InterPro" id="IPR036421">
    <property type="entry name" value="Fe_dep_repressor_sf"/>
</dbReference>
<comment type="caution">
    <text evidence="15">The sequence shown here is derived from an EMBL/GenBank/DDBJ whole genome shotgun (WGS) entry which is preliminary data.</text>
</comment>
<keyword evidence="11" id="KW-0464">Manganese</keyword>
<dbReference type="Pfam" id="PF02742">
    <property type="entry name" value="Fe_dep_repr_C"/>
    <property type="match status" value="1"/>
</dbReference>
<dbReference type="PANTHER" id="PTHR33238">
    <property type="entry name" value="IRON (METAL) DEPENDENT REPRESSOR, DTXR FAMILY"/>
    <property type="match status" value="1"/>
</dbReference>
<evidence type="ECO:0000313" key="16">
    <source>
        <dbReference type="Proteomes" id="UP000248795"/>
    </source>
</evidence>
<evidence type="ECO:0000256" key="1">
    <source>
        <dbReference type="ARBA" id="ARBA00004496"/>
    </source>
</evidence>
<evidence type="ECO:0000256" key="10">
    <source>
        <dbReference type="ARBA" id="ARBA00023163"/>
    </source>
</evidence>
<keyword evidence="5" id="KW-0963">Cytoplasm</keyword>
<keyword evidence="10" id="KW-0804">Transcription</keyword>
<feature type="domain" description="HTH dtxR-type" evidence="14">
    <location>
        <begin position="25"/>
        <end position="85"/>
    </location>
</feature>
<name>A0A2W2ASM2_9HYPH</name>
<proteinExistence type="inferred from homology"/>
<comment type="similarity">
    <text evidence="2">Belongs to the DtxR/MntR family.</text>
</comment>
<evidence type="ECO:0000256" key="4">
    <source>
        <dbReference type="ARBA" id="ARBA00022386"/>
    </source>
</evidence>
<gene>
    <name evidence="15" type="ORF">DK847_00415</name>
</gene>
<evidence type="ECO:0000256" key="8">
    <source>
        <dbReference type="ARBA" id="ARBA00023125"/>
    </source>
</evidence>
<evidence type="ECO:0000256" key="9">
    <source>
        <dbReference type="ARBA" id="ARBA00023159"/>
    </source>
</evidence>
<dbReference type="PROSITE" id="PS50944">
    <property type="entry name" value="HTH_DTXR"/>
    <property type="match status" value="1"/>
</dbReference>
<dbReference type="GO" id="GO:0046914">
    <property type="term" value="F:transition metal ion binding"/>
    <property type="evidence" value="ECO:0007669"/>
    <property type="project" value="InterPro"/>
</dbReference>
<sequence length="144" mass="16046">MAQRAKKQGAIRSAAFRRIRADHSSELAEDYVELIADLIDEKGEARGSDVAMRLGVANATVVKTLKRLQDAGLVTQEPYRSIFLTGEGWKMAEDGRRKHKIVEAFLLALGVSEETARIDSEGIEHHVSEETLRAMARFLARKVL</sequence>